<dbReference type="InParanoid" id="A0A1X7V5W9"/>
<dbReference type="AlphaFoldDB" id="A0A1X7V5W9"/>
<evidence type="ECO:0000313" key="1">
    <source>
        <dbReference type="EnsemblMetazoa" id="Aqu2.1.35376_001"/>
    </source>
</evidence>
<dbReference type="EnsemblMetazoa" id="Aqu2.1.35376_001">
    <property type="protein sequence ID" value="Aqu2.1.35376_001"/>
    <property type="gene ID" value="Aqu2.1.35376"/>
</dbReference>
<organism evidence="1">
    <name type="scientific">Amphimedon queenslandica</name>
    <name type="common">Sponge</name>
    <dbReference type="NCBI Taxonomy" id="400682"/>
    <lineage>
        <taxon>Eukaryota</taxon>
        <taxon>Metazoa</taxon>
        <taxon>Porifera</taxon>
        <taxon>Demospongiae</taxon>
        <taxon>Heteroscleromorpha</taxon>
        <taxon>Haplosclerida</taxon>
        <taxon>Niphatidae</taxon>
        <taxon>Amphimedon</taxon>
    </lineage>
</organism>
<name>A0A1X7V5W9_AMPQE</name>
<evidence type="ECO:0008006" key="2">
    <source>
        <dbReference type="Google" id="ProtNLM"/>
    </source>
</evidence>
<sequence length="162" mass="18689">MENVREDPLDMRQIHLDVMCFPTWLRHDIQNSLISLLADEVRAMIKKEVQSAQFYTVMANETKEIIFLQKLFAATNNLSHLLELEVNHYAATDSCNSATKSTLNNLRSDKECDAIWKVAVTLAEKCDMPVSPPRSTRKRRLPRQIEESFLITTLLQQIENVL</sequence>
<accession>A0A1X7V5W9</accession>
<proteinExistence type="predicted"/>
<reference evidence="1" key="1">
    <citation type="submission" date="2017-05" db="UniProtKB">
        <authorList>
            <consortium name="EnsemblMetazoa"/>
        </authorList>
    </citation>
    <scope>IDENTIFICATION</scope>
</reference>
<protein>
    <recommendedName>
        <fullName evidence="2">DUF4371 domain-containing protein</fullName>
    </recommendedName>
</protein>